<name>A0A8J3NUJ8_9ACTN</name>
<reference evidence="1 2" key="1">
    <citation type="submission" date="2021-01" db="EMBL/GenBank/DDBJ databases">
        <title>Whole genome shotgun sequence of Catellatospora chokoriensis NBRC 107358.</title>
        <authorList>
            <person name="Komaki H."/>
            <person name="Tamura T."/>
        </authorList>
    </citation>
    <scope>NUCLEOTIDE SEQUENCE [LARGE SCALE GENOMIC DNA]</scope>
    <source>
        <strain evidence="1 2">NBRC 107358</strain>
    </source>
</reference>
<dbReference type="AlphaFoldDB" id="A0A8J3NUJ8"/>
<proteinExistence type="predicted"/>
<gene>
    <name evidence="1" type="ORF">Cch02nite_65290</name>
</gene>
<sequence>MVGDLLFIDLREEVSRPWRVSQQVIAAAQACPHEQTEYRGAPQARLWNGIPSGKADSGLWYRRPRTGHTYVTCRDIVAVGSLYTPNWSLTVA</sequence>
<dbReference type="Proteomes" id="UP000619293">
    <property type="component" value="Unassembled WGS sequence"/>
</dbReference>
<evidence type="ECO:0000313" key="2">
    <source>
        <dbReference type="Proteomes" id="UP000619293"/>
    </source>
</evidence>
<organism evidence="1 2">
    <name type="scientific">Catellatospora chokoriensis</name>
    <dbReference type="NCBI Taxonomy" id="310353"/>
    <lineage>
        <taxon>Bacteria</taxon>
        <taxon>Bacillati</taxon>
        <taxon>Actinomycetota</taxon>
        <taxon>Actinomycetes</taxon>
        <taxon>Micromonosporales</taxon>
        <taxon>Micromonosporaceae</taxon>
        <taxon>Catellatospora</taxon>
    </lineage>
</organism>
<keyword evidence="2" id="KW-1185">Reference proteome</keyword>
<protein>
    <submittedName>
        <fullName evidence="1">Uncharacterized protein</fullName>
    </submittedName>
</protein>
<dbReference type="EMBL" id="BONG01000055">
    <property type="protein sequence ID" value="GIF93085.1"/>
    <property type="molecule type" value="Genomic_DNA"/>
</dbReference>
<evidence type="ECO:0000313" key="1">
    <source>
        <dbReference type="EMBL" id="GIF93085.1"/>
    </source>
</evidence>
<accession>A0A8J3NUJ8</accession>
<comment type="caution">
    <text evidence="1">The sequence shown here is derived from an EMBL/GenBank/DDBJ whole genome shotgun (WGS) entry which is preliminary data.</text>
</comment>